<reference evidence="2" key="1">
    <citation type="journal article" date="2015" name="Nat. Genet.">
        <title>The genome and transcriptome of the zoonotic hookworm Ancylostoma ceylanicum identify infection-specific gene families.</title>
        <authorList>
            <person name="Schwarz E.M."/>
            <person name="Hu Y."/>
            <person name="Antoshechkin I."/>
            <person name="Miller M.M."/>
            <person name="Sternberg P.W."/>
            <person name="Aroian R.V."/>
        </authorList>
    </citation>
    <scope>NUCLEOTIDE SEQUENCE</scope>
    <source>
        <strain evidence="2">HY135</strain>
    </source>
</reference>
<gene>
    <name evidence="1" type="primary">Acey_s0009.g671</name>
    <name evidence="1" type="ORF">Y032_0009g671</name>
</gene>
<dbReference type="EMBL" id="JARK01001345">
    <property type="protein sequence ID" value="EYC27359.1"/>
    <property type="molecule type" value="Genomic_DNA"/>
</dbReference>
<name>A0A016VIB0_9BILA</name>
<dbReference type="AlphaFoldDB" id="A0A016VIB0"/>
<comment type="caution">
    <text evidence="1">The sequence shown here is derived from an EMBL/GenBank/DDBJ whole genome shotgun (WGS) entry which is preliminary data.</text>
</comment>
<protein>
    <submittedName>
        <fullName evidence="1">Uncharacterized protein</fullName>
    </submittedName>
</protein>
<proteinExistence type="predicted"/>
<evidence type="ECO:0000313" key="1">
    <source>
        <dbReference type="EMBL" id="EYC27359.1"/>
    </source>
</evidence>
<organism evidence="1 2">
    <name type="scientific">Ancylostoma ceylanicum</name>
    <dbReference type="NCBI Taxonomy" id="53326"/>
    <lineage>
        <taxon>Eukaryota</taxon>
        <taxon>Metazoa</taxon>
        <taxon>Ecdysozoa</taxon>
        <taxon>Nematoda</taxon>
        <taxon>Chromadorea</taxon>
        <taxon>Rhabditida</taxon>
        <taxon>Rhabditina</taxon>
        <taxon>Rhabditomorpha</taxon>
        <taxon>Strongyloidea</taxon>
        <taxon>Ancylostomatidae</taxon>
        <taxon>Ancylostomatinae</taxon>
        <taxon>Ancylostoma</taxon>
    </lineage>
</organism>
<sequence length="108" mass="12473">MFACLLVNGVMNRPQWAHRYVFCARLIFQMMVQLPKVGNGVFRVKLTFCMGGSTREPEIIRSSRRSACGKSWQIEKPFTEQLWLGHPNAINHCSRRVRNRVATNASNY</sequence>
<evidence type="ECO:0000313" key="2">
    <source>
        <dbReference type="Proteomes" id="UP000024635"/>
    </source>
</evidence>
<keyword evidence="2" id="KW-1185">Reference proteome</keyword>
<dbReference type="Proteomes" id="UP000024635">
    <property type="component" value="Unassembled WGS sequence"/>
</dbReference>
<accession>A0A016VIB0</accession>